<evidence type="ECO:0000313" key="2">
    <source>
        <dbReference type="EMBL" id="GAA4806290.1"/>
    </source>
</evidence>
<keyword evidence="1" id="KW-0472">Membrane</keyword>
<reference evidence="3" key="1">
    <citation type="journal article" date="2019" name="Int. J. Syst. Evol. Microbiol.">
        <title>The Global Catalogue of Microorganisms (GCM) 10K type strain sequencing project: providing services to taxonomists for standard genome sequencing and annotation.</title>
        <authorList>
            <consortium name="The Broad Institute Genomics Platform"/>
            <consortium name="The Broad Institute Genome Sequencing Center for Infectious Disease"/>
            <person name="Wu L."/>
            <person name="Ma J."/>
        </authorList>
    </citation>
    <scope>NUCLEOTIDE SEQUENCE [LARGE SCALE GENOMIC DNA]</scope>
    <source>
        <strain evidence="3">JCM 18204</strain>
    </source>
</reference>
<protein>
    <recommendedName>
        <fullName evidence="4">Band 7 domain-containing protein</fullName>
    </recommendedName>
</protein>
<dbReference type="RefSeq" id="WP_345304765.1">
    <property type="nucleotide sequence ID" value="NZ_BAABJE010000030.1"/>
</dbReference>
<evidence type="ECO:0000256" key="1">
    <source>
        <dbReference type="SAM" id="Phobius"/>
    </source>
</evidence>
<name>A0ABP9C8Q3_9GAMM</name>
<accession>A0ABP9C8Q3</accession>
<dbReference type="EMBL" id="BAABJE010000030">
    <property type="protein sequence ID" value="GAA4806290.1"/>
    <property type="molecule type" value="Genomic_DNA"/>
</dbReference>
<sequence length="346" mass="38420">MTLLNVLIVAVATLIGLILLLWLLLRYALPWWLARKIAAMANLPQTGIAARITLEPNVQPWQQPGTAGLIEAMLVAGFAEVGRYSVPEMQGMQLWTGTHPQDGTAAAVYDHKLMPSFFDVVRVYEDYRTCTVTTNPIHDPDNVPPGSRCIADPALAPADAFAALRAQPLDGDALWVDALNFAPVFIELYARSIDHILAKQMPDAEKMRRVGERVSEATGQAVPQLDERQMQMAVDMERASRLSALQEAIIDRFLQSGQVDAREWERVRDRVMVVHDLLSREDAADLARTAADWELSQPVVDEVVAEGLSPLDTFEKIASVLPEHQRLRLLGEVDHPLYAQIYVGMA</sequence>
<proteinExistence type="predicted"/>
<dbReference type="Proteomes" id="UP001499959">
    <property type="component" value="Unassembled WGS sequence"/>
</dbReference>
<evidence type="ECO:0000313" key="3">
    <source>
        <dbReference type="Proteomes" id="UP001499959"/>
    </source>
</evidence>
<keyword evidence="1" id="KW-1133">Transmembrane helix</keyword>
<comment type="caution">
    <text evidence="2">The sequence shown here is derived from an EMBL/GenBank/DDBJ whole genome shotgun (WGS) entry which is preliminary data.</text>
</comment>
<keyword evidence="3" id="KW-1185">Reference proteome</keyword>
<keyword evidence="1" id="KW-0812">Transmembrane</keyword>
<gene>
    <name evidence="2" type="ORF">GCM10023307_36050</name>
</gene>
<evidence type="ECO:0008006" key="4">
    <source>
        <dbReference type="Google" id="ProtNLM"/>
    </source>
</evidence>
<organism evidence="2 3">
    <name type="scientific">Lysobacter hankyongensis</name>
    <dbReference type="NCBI Taxonomy" id="1176535"/>
    <lineage>
        <taxon>Bacteria</taxon>
        <taxon>Pseudomonadati</taxon>
        <taxon>Pseudomonadota</taxon>
        <taxon>Gammaproteobacteria</taxon>
        <taxon>Lysobacterales</taxon>
        <taxon>Lysobacteraceae</taxon>
        <taxon>Lysobacter</taxon>
    </lineage>
</organism>
<feature type="transmembrane region" description="Helical" evidence="1">
    <location>
        <begin position="6"/>
        <end position="25"/>
    </location>
</feature>